<keyword evidence="3 6" id="KW-0547">Nucleotide-binding</keyword>
<feature type="domain" description="Protein kinase" evidence="7">
    <location>
        <begin position="11"/>
        <end position="345"/>
    </location>
</feature>
<proteinExistence type="predicted"/>
<dbReference type="KEGG" id="egl:EGR_00055"/>
<gene>
    <name evidence="8" type="ORF">EGR_00055</name>
</gene>
<dbReference type="RefSeq" id="XP_024355982.1">
    <property type="nucleotide sequence ID" value="XM_024489304.1"/>
</dbReference>
<dbReference type="STRING" id="6210.W6UVY9"/>
<evidence type="ECO:0000256" key="5">
    <source>
        <dbReference type="ARBA" id="ARBA00022840"/>
    </source>
</evidence>
<dbReference type="InterPro" id="IPR000719">
    <property type="entry name" value="Prot_kinase_dom"/>
</dbReference>
<dbReference type="OMA" id="PMKRYTC"/>
<dbReference type="OrthoDB" id="40902at2759"/>
<feature type="binding site" evidence="6">
    <location>
        <position position="45"/>
    </location>
    <ligand>
        <name>ATP</name>
        <dbReference type="ChEBI" id="CHEBI:30616"/>
    </ligand>
</feature>
<sequence length="405" mass="46083">MTANPKSIDRFCMKELLGTGAFSEVRLAEDKLNPGTFCAIKCIRKRSHQKQSEEDAPNEDDFKSREASLKNEISVLRRLSHPNIVQLIDAFEDEDSYYLIMELVTGGELFDRIVDKGSFTEKDASDLIRQVLLATEYMHSREVVHRDLKASVLWFFPITTSDELEAMGRHTYNIAIVVITHCYITNGRIYIVVRCEHRNGGNTRTPRKPENLLFYSPLPTSKIMISDFGLSRIDENEGPLSAACGTPGYVAPEVLSAQSGKKGYGKEVDCWAIGVITYILLCGYPPFYDESDQELFRQIQKARYEFDSPYWDEISDSAKSFIRSLLQKDPSRRASCAEALAHPWIAQNAARDVNIYAHVSENIRKNFLVRQRWKKIYNATAALQMFMKLQIKSGPTPSKPEAVIR</sequence>
<evidence type="ECO:0000256" key="2">
    <source>
        <dbReference type="ARBA" id="ARBA00022679"/>
    </source>
</evidence>
<evidence type="ECO:0000313" key="8">
    <source>
        <dbReference type="EMBL" id="EUB64786.1"/>
    </source>
</evidence>
<dbReference type="Pfam" id="PF00069">
    <property type="entry name" value="Pkinase"/>
    <property type="match status" value="2"/>
</dbReference>
<evidence type="ECO:0000256" key="3">
    <source>
        <dbReference type="ARBA" id="ARBA00022741"/>
    </source>
</evidence>
<dbReference type="PANTHER" id="PTHR24347">
    <property type="entry name" value="SERINE/THREONINE-PROTEIN KINASE"/>
    <property type="match status" value="1"/>
</dbReference>
<protein>
    <submittedName>
        <fullName evidence="8">Calcium/calmodulin-dependent protein kinase type 1D</fullName>
    </submittedName>
</protein>
<keyword evidence="9" id="KW-1185">Reference proteome</keyword>
<comment type="caution">
    <text evidence="8">The sequence shown here is derived from an EMBL/GenBank/DDBJ whole genome shotgun (WGS) entry which is preliminary data.</text>
</comment>
<accession>W6UVY9</accession>
<evidence type="ECO:0000256" key="6">
    <source>
        <dbReference type="PROSITE-ProRule" id="PRU10141"/>
    </source>
</evidence>
<dbReference type="InterPro" id="IPR017441">
    <property type="entry name" value="Protein_kinase_ATP_BS"/>
</dbReference>
<keyword evidence="2" id="KW-0808">Transferase</keyword>
<evidence type="ECO:0000256" key="1">
    <source>
        <dbReference type="ARBA" id="ARBA00022527"/>
    </source>
</evidence>
<dbReference type="SUPFAM" id="SSF56112">
    <property type="entry name" value="Protein kinase-like (PK-like)"/>
    <property type="match status" value="1"/>
</dbReference>
<dbReference type="PROSITE" id="PS50011">
    <property type="entry name" value="PROTEIN_KINASE_DOM"/>
    <property type="match status" value="1"/>
</dbReference>
<dbReference type="Proteomes" id="UP000019149">
    <property type="component" value="Unassembled WGS sequence"/>
</dbReference>
<reference evidence="8 9" key="1">
    <citation type="journal article" date="2013" name="Nat. Genet.">
        <title>The genome of the hydatid tapeworm Echinococcus granulosus.</title>
        <authorList>
            <person name="Zheng H."/>
            <person name="Zhang W."/>
            <person name="Zhang L."/>
            <person name="Zhang Z."/>
            <person name="Li J."/>
            <person name="Lu G."/>
            <person name="Zhu Y."/>
            <person name="Wang Y."/>
            <person name="Huang Y."/>
            <person name="Liu J."/>
            <person name="Kang H."/>
            <person name="Chen J."/>
            <person name="Wang L."/>
            <person name="Chen A."/>
            <person name="Yu S."/>
            <person name="Gao Z."/>
            <person name="Jin L."/>
            <person name="Gu W."/>
            <person name="Wang Z."/>
            <person name="Zhao L."/>
            <person name="Shi B."/>
            <person name="Wen H."/>
            <person name="Lin R."/>
            <person name="Jones M.K."/>
            <person name="Brejova B."/>
            <person name="Vinar T."/>
            <person name="Zhao G."/>
            <person name="McManus D.P."/>
            <person name="Chen Z."/>
            <person name="Zhou Y."/>
            <person name="Wang S."/>
        </authorList>
    </citation>
    <scope>NUCLEOTIDE SEQUENCE [LARGE SCALE GENOMIC DNA]</scope>
</reference>
<dbReference type="GO" id="GO:0005524">
    <property type="term" value="F:ATP binding"/>
    <property type="evidence" value="ECO:0007669"/>
    <property type="project" value="UniProtKB-UniRule"/>
</dbReference>
<dbReference type="GeneID" id="36335770"/>
<keyword evidence="5 6" id="KW-0067">ATP-binding</keyword>
<evidence type="ECO:0000259" key="7">
    <source>
        <dbReference type="PROSITE" id="PS50011"/>
    </source>
</evidence>
<dbReference type="AlphaFoldDB" id="W6UVY9"/>
<dbReference type="EMBL" id="APAU02000001">
    <property type="protein sequence ID" value="EUB64786.1"/>
    <property type="molecule type" value="Genomic_DNA"/>
</dbReference>
<dbReference type="FunFam" id="1.10.510.10:FF:000026">
    <property type="entry name" value="Calcium/calmodulin-dependent protein kinase type 1"/>
    <property type="match status" value="1"/>
</dbReference>
<dbReference type="PROSITE" id="PS00107">
    <property type="entry name" value="PROTEIN_KINASE_ATP"/>
    <property type="match status" value="1"/>
</dbReference>
<evidence type="ECO:0000313" key="9">
    <source>
        <dbReference type="Proteomes" id="UP000019149"/>
    </source>
</evidence>
<dbReference type="InterPro" id="IPR011009">
    <property type="entry name" value="Kinase-like_dom_sf"/>
</dbReference>
<name>W6UVY9_ECHGR</name>
<dbReference type="GO" id="GO:0004674">
    <property type="term" value="F:protein serine/threonine kinase activity"/>
    <property type="evidence" value="ECO:0007669"/>
    <property type="project" value="UniProtKB-KW"/>
</dbReference>
<dbReference type="Gene3D" id="3.30.200.20">
    <property type="entry name" value="Phosphorylase Kinase, domain 1"/>
    <property type="match status" value="1"/>
</dbReference>
<keyword evidence="1" id="KW-0723">Serine/threonine-protein kinase</keyword>
<organism evidence="8 9">
    <name type="scientific">Echinococcus granulosus</name>
    <name type="common">Hydatid tapeworm</name>
    <dbReference type="NCBI Taxonomy" id="6210"/>
    <lineage>
        <taxon>Eukaryota</taxon>
        <taxon>Metazoa</taxon>
        <taxon>Spiralia</taxon>
        <taxon>Lophotrochozoa</taxon>
        <taxon>Platyhelminthes</taxon>
        <taxon>Cestoda</taxon>
        <taxon>Eucestoda</taxon>
        <taxon>Cyclophyllidea</taxon>
        <taxon>Taeniidae</taxon>
        <taxon>Echinococcus</taxon>
        <taxon>Echinococcus granulosus group</taxon>
    </lineage>
</organism>
<keyword evidence="4 8" id="KW-0418">Kinase</keyword>
<dbReference type="FunFam" id="1.10.510.10:FF:000512">
    <property type="entry name" value="AKT serine/threonine kinase 1"/>
    <property type="match status" value="1"/>
</dbReference>
<evidence type="ECO:0000256" key="4">
    <source>
        <dbReference type="ARBA" id="ARBA00022777"/>
    </source>
</evidence>
<dbReference type="Gene3D" id="1.10.510.10">
    <property type="entry name" value="Transferase(Phosphotransferase) domain 1"/>
    <property type="match status" value="1"/>
</dbReference>
<dbReference type="CTD" id="36335770"/>